<organism evidence="2 3">
    <name type="scientific">Orbilia ellipsospora</name>
    <dbReference type="NCBI Taxonomy" id="2528407"/>
    <lineage>
        <taxon>Eukaryota</taxon>
        <taxon>Fungi</taxon>
        <taxon>Dikarya</taxon>
        <taxon>Ascomycota</taxon>
        <taxon>Pezizomycotina</taxon>
        <taxon>Orbiliomycetes</taxon>
        <taxon>Orbiliales</taxon>
        <taxon>Orbiliaceae</taxon>
        <taxon>Orbilia</taxon>
    </lineage>
</organism>
<accession>A0AAV9WY70</accession>
<dbReference type="Gene3D" id="1.20.120.1020">
    <property type="entry name" value="Prion-inhibition and propagation, HeLo domain"/>
    <property type="match status" value="1"/>
</dbReference>
<evidence type="ECO:0000313" key="3">
    <source>
        <dbReference type="Proteomes" id="UP001365542"/>
    </source>
</evidence>
<dbReference type="InterPro" id="IPR029498">
    <property type="entry name" value="HeLo_dom"/>
</dbReference>
<keyword evidence="3" id="KW-1185">Reference proteome</keyword>
<dbReference type="PANTHER" id="PTHR37542:SF3">
    <property type="entry name" value="PRION-INHIBITION AND PROPAGATION HELO DOMAIN-CONTAINING PROTEIN"/>
    <property type="match status" value="1"/>
</dbReference>
<gene>
    <name evidence="2" type="ORF">TWF694_005853</name>
</gene>
<proteinExistence type="predicted"/>
<dbReference type="Proteomes" id="UP001365542">
    <property type="component" value="Unassembled WGS sequence"/>
</dbReference>
<evidence type="ECO:0000313" key="2">
    <source>
        <dbReference type="EMBL" id="KAK6524193.1"/>
    </source>
</evidence>
<feature type="domain" description="Prion-inhibition and propagation HeLo" evidence="1">
    <location>
        <begin position="6"/>
        <end position="197"/>
    </location>
</feature>
<name>A0AAV9WY70_9PEZI</name>
<protein>
    <recommendedName>
        <fullName evidence="1">Prion-inhibition and propagation HeLo domain-containing protein</fullName>
    </recommendedName>
</protein>
<dbReference type="AlphaFoldDB" id="A0AAV9WY70"/>
<dbReference type="InterPro" id="IPR038305">
    <property type="entry name" value="HeLo_sf"/>
</dbReference>
<reference evidence="2 3" key="1">
    <citation type="submission" date="2019-10" db="EMBL/GenBank/DDBJ databases">
        <authorList>
            <person name="Palmer J.M."/>
        </authorList>
    </citation>
    <scope>NUCLEOTIDE SEQUENCE [LARGE SCALE GENOMIC DNA]</scope>
    <source>
        <strain evidence="2 3">TWF694</strain>
    </source>
</reference>
<sequence>MAEIAGLVIGGLGLATLFSSVIGLCECVRFGKSFGQDYETALTRLSIIKLRLSRWAAAIQDQDEDFTTSEDGQHASKILERIKHLFEEMQKLSLRYPGSVALYDPLGDTGNEVRNLVSAITKIVKQRQKRAGLFRKTVWAVYDKEKFKELLDEVTSLVDGLVGLFPSEKHPGFVQKQECLCDEDLDVLTSRSKTKLSTLADAASGADQALGSRIEMRLGITKHLYFKNKISGRAKVKFGNEYLKGSKMEMPMVTSGNIYKDNVISGEAFIHFGDTFGGSSFLETTVFTGGQFGHRFN</sequence>
<dbReference type="Pfam" id="PF14479">
    <property type="entry name" value="HeLo"/>
    <property type="match status" value="1"/>
</dbReference>
<dbReference type="PANTHER" id="PTHR37542">
    <property type="entry name" value="HELO DOMAIN-CONTAINING PROTEIN-RELATED"/>
    <property type="match status" value="1"/>
</dbReference>
<comment type="caution">
    <text evidence="2">The sequence shown here is derived from an EMBL/GenBank/DDBJ whole genome shotgun (WGS) entry which is preliminary data.</text>
</comment>
<evidence type="ECO:0000259" key="1">
    <source>
        <dbReference type="Pfam" id="PF14479"/>
    </source>
</evidence>
<dbReference type="EMBL" id="JAVHJO010000018">
    <property type="protein sequence ID" value="KAK6524193.1"/>
    <property type="molecule type" value="Genomic_DNA"/>
</dbReference>